<feature type="domain" description="PDZ" evidence="12">
    <location>
        <begin position="94"/>
        <end position="188"/>
    </location>
</feature>
<dbReference type="PROSITE" id="PS50106">
    <property type="entry name" value="PDZ"/>
    <property type="match status" value="1"/>
</dbReference>
<evidence type="ECO:0000256" key="5">
    <source>
        <dbReference type="ARBA" id="ARBA00022692"/>
    </source>
</evidence>
<evidence type="ECO:0000256" key="9">
    <source>
        <dbReference type="ARBA" id="ARBA00023049"/>
    </source>
</evidence>
<reference evidence="13 14" key="1">
    <citation type="submission" date="2015-03" db="EMBL/GenBank/DDBJ databases">
        <title>Genome assembly of Sandaracinus amylolyticus DSM 53668.</title>
        <authorList>
            <person name="Sharma G."/>
            <person name="Subramanian S."/>
        </authorList>
    </citation>
    <scope>NUCLEOTIDE SEQUENCE [LARGE SCALE GENOMIC DNA]</scope>
    <source>
        <strain evidence="13 14">DSM 53668</strain>
    </source>
</reference>
<dbReference type="GO" id="GO:0051301">
    <property type="term" value="P:cell division"/>
    <property type="evidence" value="ECO:0007669"/>
    <property type="project" value="UniProtKB-KW"/>
</dbReference>
<dbReference type="Gene3D" id="2.30.42.10">
    <property type="match status" value="1"/>
</dbReference>
<dbReference type="AlphaFoldDB" id="A0A0F6YHD8"/>
<keyword evidence="9" id="KW-0482">Metalloprotease</keyword>
<dbReference type="GO" id="GO:0016020">
    <property type="term" value="C:membrane"/>
    <property type="evidence" value="ECO:0007669"/>
    <property type="project" value="UniProtKB-SubCell"/>
</dbReference>
<keyword evidence="5 11" id="KW-0812">Transmembrane</keyword>
<dbReference type="SMART" id="SM00228">
    <property type="entry name" value="PDZ"/>
    <property type="match status" value="1"/>
</dbReference>
<evidence type="ECO:0000313" key="13">
    <source>
        <dbReference type="EMBL" id="AKF04966.1"/>
    </source>
</evidence>
<name>A0A0F6YHD8_9BACT</name>
<dbReference type="Pfam" id="PF02163">
    <property type="entry name" value="Peptidase_M50"/>
    <property type="match status" value="1"/>
</dbReference>
<dbReference type="EMBL" id="CP011125">
    <property type="protein sequence ID" value="AKF04966.1"/>
    <property type="molecule type" value="Genomic_DNA"/>
</dbReference>
<dbReference type="InterPro" id="IPR004387">
    <property type="entry name" value="Pept_M50_Zn"/>
</dbReference>
<keyword evidence="6" id="KW-0378">Hydrolase</keyword>
<dbReference type="PANTHER" id="PTHR42837:SF2">
    <property type="entry name" value="MEMBRANE METALLOPROTEASE ARASP2, CHLOROPLASTIC-RELATED"/>
    <property type="match status" value="1"/>
</dbReference>
<dbReference type="InterPro" id="IPR041489">
    <property type="entry name" value="PDZ_6"/>
</dbReference>
<dbReference type="CDD" id="cd06163">
    <property type="entry name" value="S2P-M50_PDZ_RseP-like"/>
    <property type="match status" value="1"/>
</dbReference>
<evidence type="ECO:0000256" key="10">
    <source>
        <dbReference type="ARBA" id="ARBA00023136"/>
    </source>
</evidence>
<dbReference type="OrthoDB" id="9782003at2"/>
<dbReference type="Pfam" id="PF17820">
    <property type="entry name" value="PDZ_6"/>
    <property type="match status" value="1"/>
</dbReference>
<feature type="transmembrane region" description="Helical" evidence="11">
    <location>
        <begin position="275"/>
        <end position="297"/>
    </location>
</feature>
<protein>
    <submittedName>
        <fullName evidence="13">Intramembrane protease RasP/YluC, implicated in cell division based on FtsL cleavage</fullName>
    </submittedName>
</protein>
<proteinExistence type="inferred from homology"/>
<evidence type="ECO:0000256" key="3">
    <source>
        <dbReference type="ARBA" id="ARBA00007931"/>
    </source>
</evidence>
<gene>
    <name evidence="13" type="ORF">DB32_002115</name>
</gene>
<dbReference type="Proteomes" id="UP000034883">
    <property type="component" value="Chromosome"/>
</dbReference>
<keyword evidence="14" id="KW-1185">Reference proteome</keyword>
<dbReference type="InterPro" id="IPR008915">
    <property type="entry name" value="Peptidase_M50"/>
</dbReference>
<dbReference type="GO" id="GO:0004222">
    <property type="term" value="F:metalloendopeptidase activity"/>
    <property type="evidence" value="ECO:0007669"/>
    <property type="project" value="InterPro"/>
</dbReference>
<sequence>MNIVVAILGISFLVVVHETGHYLAARAFGMRVLRYSIGFGPPIFRYQPKGSPTVFQVCAIPFLAYVQIDGMNPAEEIDPNDPALFPNKGVLARMVTIFAGSFANYLAAMLIMFGFYLAFGMPRSVESQDAMIVGEVGPGTPAEQAGMQPGDRIVEANGRPITTIRELQAVTQPRAEQPTVYVVERDGQRLPPMTITPTRSPEDQGQIGVMTPLVFEPVSVGDAAYSALLWPLVQTRVQLEGMAALVRNRSTEGIQGPVGMTRMATESAERGPRTFIPFIALISVALGLFNLLPFPALDGGRLVFLGFELITRRRPNEKVEAVVHMVGLLFLLGVIVLVTFRDVMG</sequence>
<evidence type="ECO:0000256" key="6">
    <source>
        <dbReference type="ARBA" id="ARBA00022801"/>
    </source>
</evidence>
<dbReference type="KEGG" id="samy:DB32_002115"/>
<dbReference type="RefSeq" id="WP_053232253.1">
    <property type="nucleotide sequence ID" value="NZ_CP011125.1"/>
</dbReference>
<keyword evidence="13" id="KW-0132">Cell division</keyword>
<accession>A0A0F6YHD8</accession>
<keyword evidence="7" id="KW-0862">Zinc</keyword>
<dbReference type="STRING" id="927083.DB32_002115"/>
<evidence type="ECO:0000256" key="11">
    <source>
        <dbReference type="SAM" id="Phobius"/>
    </source>
</evidence>
<dbReference type="PANTHER" id="PTHR42837">
    <property type="entry name" value="REGULATOR OF SIGMA-E PROTEASE RSEP"/>
    <property type="match status" value="1"/>
</dbReference>
<keyword evidence="4 13" id="KW-0645">Protease</keyword>
<evidence type="ECO:0000313" key="14">
    <source>
        <dbReference type="Proteomes" id="UP000034883"/>
    </source>
</evidence>
<keyword evidence="13" id="KW-0131">Cell cycle</keyword>
<keyword evidence="8 11" id="KW-1133">Transmembrane helix</keyword>
<evidence type="ECO:0000256" key="1">
    <source>
        <dbReference type="ARBA" id="ARBA00001947"/>
    </source>
</evidence>
<evidence type="ECO:0000256" key="2">
    <source>
        <dbReference type="ARBA" id="ARBA00004141"/>
    </source>
</evidence>
<dbReference type="CDD" id="cd23081">
    <property type="entry name" value="cpPDZ_EcRseP-like"/>
    <property type="match status" value="1"/>
</dbReference>
<feature type="transmembrane region" description="Helical" evidence="11">
    <location>
        <begin position="321"/>
        <end position="340"/>
    </location>
</feature>
<evidence type="ECO:0000256" key="7">
    <source>
        <dbReference type="ARBA" id="ARBA00022833"/>
    </source>
</evidence>
<dbReference type="SUPFAM" id="SSF50156">
    <property type="entry name" value="PDZ domain-like"/>
    <property type="match status" value="1"/>
</dbReference>
<evidence type="ECO:0000259" key="12">
    <source>
        <dbReference type="PROSITE" id="PS50106"/>
    </source>
</evidence>
<comment type="subcellular location">
    <subcellularLocation>
        <location evidence="2">Membrane</location>
        <topology evidence="2">Multi-pass membrane protein</topology>
    </subcellularLocation>
</comment>
<evidence type="ECO:0000256" key="4">
    <source>
        <dbReference type="ARBA" id="ARBA00022670"/>
    </source>
</evidence>
<dbReference type="InterPro" id="IPR001478">
    <property type="entry name" value="PDZ"/>
</dbReference>
<dbReference type="GO" id="GO:0006508">
    <property type="term" value="P:proteolysis"/>
    <property type="evidence" value="ECO:0007669"/>
    <property type="project" value="UniProtKB-KW"/>
</dbReference>
<comment type="cofactor">
    <cofactor evidence="1">
        <name>Zn(2+)</name>
        <dbReference type="ChEBI" id="CHEBI:29105"/>
    </cofactor>
</comment>
<feature type="transmembrane region" description="Helical" evidence="11">
    <location>
        <begin position="94"/>
        <end position="119"/>
    </location>
</feature>
<comment type="similarity">
    <text evidence="3">Belongs to the peptidase M50B family.</text>
</comment>
<dbReference type="InterPro" id="IPR036034">
    <property type="entry name" value="PDZ_sf"/>
</dbReference>
<keyword evidence="10 11" id="KW-0472">Membrane</keyword>
<evidence type="ECO:0000256" key="8">
    <source>
        <dbReference type="ARBA" id="ARBA00022989"/>
    </source>
</evidence>
<organism evidence="13 14">
    <name type="scientific">Sandaracinus amylolyticus</name>
    <dbReference type="NCBI Taxonomy" id="927083"/>
    <lineage>
        <taxon>Bacteria</taxon>
        <taxon>Pseudomonadati</taxon>
        <taxon>Myxococcota</taxon>
        <taxon>Polyangia</taxon>
        <taxon>Polyangiales</taxon>
        <taxon>Sandaracinaceae</taxon>
        <taxon>Sandaracinus</taxon>
    </lineage>
</organism>